<dbReference type="AlphaFoldDB" id="A0A444LHP0"/>
<evidence type="ECO:0000313" key="3">
    <source>
        <dbReference type="Proteomes" id="UP000287687"/>
    </source>
</evidence>
<comment type="caution">
    <text evidence="2">The sequence shown here is derived from an EMBL/GenBank/DDBJ whole genome shotgun (WGS) entry which is preliminary data.</text>
</comment>
<dbReference type="EMBL" id="SBIP01000002">
    <property type="protein sequence ID" value="RWX78580.1"/>
    <property type="molecule type" value="Genomic_DNA"/>
</dbReference>
<dbReference type="Proteomes" id="UP000287687">
    <property type="component" value="Unassembled WGS sequence"/>
</dbReference>
<keyword evidence="1" id="KW-0472">Membrane</keyword>
<feature type="transmembrane region" description="Helical" evidence="1">
    <location>
        <begin position="163"/>
        <end position="184"/>
    </location>
</feature>
<gene>
    <name evidence="2" type="ORF">EPK99_08215</name>
</gene>
<accession>A0A444LHP0</accession>
<sequence length="186" mass="20429">MSAKSDQLTVLKYLYHRLASGDTRYCTIATIKKHTGLENPNQYLLALTDDLETSGLVITRQAYQMSGGRLFQITAAGYDAIEKGEITVIVDSAAWTGRFNLSEYQKSEIRRILTEMRVVIETAKLSNARTANAMALIESAEKLVETPDPLWPEIMRLLRSPTLAGVTGIAGLLMAFVQIVMAAASS</sequence>
<keyword evidence="1" id="KW-1133">Transmembrane helix</keyword>
<evidence type="ECO:0000313" key="2">
    <source>
        <dbReference type="EMBL" id="RWX78580.1"/>
    </source>
</evidence>
<dbReference type="OrthoDB" id="8410592at2"/>
<evidence type="ECO:0000256" key="1">
    <source>
        <dbReference type="SAM" id="Phobius"/>
    </source>
</evidence>
<dbReference type="RefSeq" id="WP_128442557.1">
    <property type="nucleotide sequence ID" value="NZ_SBIP01000002.1"/>
</dbReference>
<organism evidence="2 3">
    <name type="scientific">Neorhizobium lilium</name>
    <dbReference type="NCBI Taxonomy" id="2503024"/>
    <lineage>
        <taxon>Bacteria</taxon>
        <taxon>Pseudomonadati</taxon>
        <taxon>Pseudomonadota</taxon>
        <taxon>Alphaproteobacteria</taxon>
        <taxon>Hyphomicrobiales</taxon>
        <taxon>Rhizobiaceae</taxon>
        <taxon>Rhizobium/Agrobacterium group</taxon>
        <taxon>Neorhizobium</taxon>
    </lineage>
</organism>
<protein>
    <submittedName>
        <fullName evidence="2">Uncharacterized protein</fullName>
    </submittedName>
</protein>
<keyword evidence="3" id="KW-1185">Reference proteome</keyword>
<reference evidence="2 3" key="1">
    <citation type="submission" date="2019-01" db="EMBL/GenBank/DDBJ databases">
        <title>The draft genome of Rhizobium sp. 24NR.</title>
        <authorList>
            <person name="Liu L."/>
            <person name="Liang L."/>
            <person name="Shi S."/>
            <person name="Xu L."/>
            <person name="Wang X."/>
            <person name="Li L."/>
            <person name="Zhang X."/>
        </authorList>
    </citation>
    <scope>NUCLEOTIDE SEQUENCE [LARGE SCALE GENOMIC DNA]</scope>
    <source>
        <strain evidence="2 3">24NR</strain>
    </source>
</reference>
<name>A0A444LHP0_9HYPH</name>
<proteinExistence type="predicted"/>
<keyword evidence="1" id="KW-0812">Transmembrane</keyword>